<dbReference type="PROSITE" id="PS52004">
    <property type="entry name" value="KS3_2"/>
    <property type="match status" value="1"/>
</dbReference>
<dbReference type="PANTHER" id="PTHR11712:SF336">
    <property type="entry name" value="3-OXOACYL-[ACYL-CARRIER-PROTEIN] SYNTHASE, MITOCHONDRIAL"/>
    <property type="match status" value="1"/>
</dbReference>
<dbReference type="SMART" id="SM00825">
    <property type="entry name" value="PKS_KS"/>
    <property type="match status" value="1"/>
</dbReference>
<dbReference type="InterPro" id="IPR020841">
    <property type="entry name" value="PKS_Beta-ketoAc_synthase_dom"/>
</dbReference>
<dbReference type="InterPro" id="IPR016039">
    <property type="entry name" value="Thiolase-like"/>
</dbReference>
<evidence type="ECO:0000259" key="4">
    <source>
        <dbReference type="PROSITE" id="PS52004"/>
    </source>
</evidence>
<feature type="domain" description="Ketosynthase family 3 (KS3)" evidence="4">
    <location>
        <begin position="11"/>
        <end position="409"/>
    </location>
</feature>
<evidence type="ECO:0000313" key="5">
    <source>
        <dbReference type="EMBL" id="MFD2462630.1"/>
    </source>
</evidence>
<accession>A0ABW5GP67</accession>
<evidence type="ECO:0000256" key="3">
    <source>
        <dbReference type="RuleBase" id="RU003694"/>
    </source>
</evidence>
<comment type="caution">
    <text evidence="5">The sequence shown here is derived from an EMBL/GenBank/DDBJ whole genome shotgun (WGS) entry which is preliminary data.</text>
</comment>
<keyword evidence="6" id="KW-1185">Reference proteome</keyword>
<sequence>MAGSTRAGAAARRVVITGLGVISSIGTGVADFRDGLRLGRSGVGPITAFDTTGFAHGNACEVTGFRPGRWIETLDVDSLGRASQFAVAAARMAVTDARLPVSRLRERRALVSVGTTDGESRDLDGLVEVALSDGPERFDPVVTRRVPAGRLSSSIAAELELTDVEAVSIPTACAAGNYAVGYGFDALRQGDVEVALCGGADALCRKTFTGFYRLGTIAPEVCQPFDADRKGILTGEGAGILLMETIDSALARGARIYAEVLGYGLNCDAFHAVAPDEDSIARCIRIAHRNAGVSPAEVDLISAHGTGTRANDVTEAGAIHQVFGREAPRTVSIKSMIGHAMGAASALASAACALAIAEEFIPPTINHVTPDPECALDCVPNQARRARLRVVQNNALAFGGNNAVVMLGRAREQAGAS</sequence>
<dbReference type="RefSeq" id="WP_345403779.1">
    <property type="nucleotide sequence ID" value="NZ_BAABHG010000015.1"/>
</dbReference>
<dbReference type="PANTHER" id="PTHR11712">
    <property type="entry name" value="POLYKETIDE SYNTHASE-RELATED"/>
    <property type="match status" value="1"/>
</dbReference>
<evidence type="ECO:0000313" key="6">
    <source>
        <dbReference type="Proteomes" id="UP001597419"/>
    </source>
</evidence>
<dbReference type="SUPFAM" id="SSF53901">
    <property type="entry name" value="Thiolase-like"/>
    <property type="match status" value="2"/>
</dbReference>
<protein>
    <submittedName>
        <fullName evidence="5">Beta-ketoacyl-[acyl-carrier-protein] synthase family protein</fullName>
    </submittedName>
</protein>
<dbReference type="EMBL" id="JBHUKU010000017">
    <property type="protein sequence ID" value="MFD2462630.1"/>
    <property type="molecule type" value="Genomic_DNA"/>
</dbReference>
<gene>
    <name evidence="5" type="ORF">ACFSYJ_28745</name>
</gene>
<evidence type="ECO:0000256" key="1">
    <source>
        <dbReference type="ARBA" id="ARBA00008467"/>
    </source>
</evidence>
<dbReference type="Pfam" id="PF00109">
    <property type="entry name" value="ketoacyl-synt"/>
    <property type="match status" value="1"/>
</dbReference>
<keyword evidence="2 3" id="KW-0808">Transferase</keyword>
<organism evidence="5 6">
    <name type="scientific">Amycolatopsis samaneae</name>
    <dbReference type="NCBI Taxonomy" id="664691"/>
    <lineage>
        <taxon>Bacteria</taxon>
        <taxon>Bacillati</taxon>
        <taxon>Actinomycetota</taxon>
        <taxon>Actinomycetes</taxon>
        <taxon>Pseudonocardiales</taxon>
        <taxon>Pseudonocardiaceae</taxon>
        <taxon>Amycolatopsis</taxon>
    </lineage>
</organism>
<reference evidence="6" key="1">
    <citation type="journal article" date="2019" name="Int. J. Syst. Evol. Microbiol.">
        <title>The Global Catalogue of Microorganisms (GCM) 10K type strain sequencing project: providing services to taxonomists for standard genome sequencing and annotation.</title>
        <authorList>
            <consortium name="The Broad Institute Genomics Platform"/>
            <consortium name="The Broad Institute Genome Sequencing Center for Infectious Disease"/>
            <person name="Wu L."/>
            <person name="Ma J."/>
        </authorList>
    </citation>
    <scope>NUCLEOTIDE SEQUENCE [LARGE SCALE GENOMIC DNA]</scope>
    <source>
        <strain evidence="6">CGMCC 4.7643</strain>
    </source>
</reference>
<name>A0ABW5GP67_9PSEU</name>
<dbReference type="InterPro" id="IPR000794">
    <property type="entry name" value="Beta-ketoacyl_synthase"/>
</dbReference>
<evidence type="ECO:0000256" key="2">
    <source>
        <dbReference type="ARBA" id="ARBA00022679"/>
    </source>
</evidence>
<dbReference type="CDD" id="cd00834">
    <property type="entry name" value="KAS_I_II"/>
    <property type="match status" value="1"/>
</dbReference>
<proteinExistence type="inferred from homology"/>
<dbReference type="InterPro" id="IPR014030">
    <property type="entry name" value="Ketoacyl_synth_N"/>
</dbReference>
<dbReference type="Pfam" id="PF02801">
    <property type="entry name" value="Ketoacyl-synt_C"/>
    <property type="match status" value="1"/>
</dbReference>
<dbReference type="Proteomes" id="UP001597419">
    <property type="component" value="Unassembled WGS sequence"/>
</dbReference>
<dbReference type="Gene3D" id="3.40.47.10">
    <property type="match status" value="1"/>
</dbReference>
<dbReference type="InterPro" id="IPR014031">
    <property type="entry name" value="Ketoacyl_synth_C"/>
</dbReference>
<comment type="similarity">
    <text evidence="1 3">Belongs to the thiolase-like superfamily. Beta-ketoacyl-ACP synthases family.</text>
</comment>